<keyword evidence="5" id="KW-0539">Nucleus</keyword>
<dbReference type="PANTHER" id="PTHR47338:SF29">
    <property type="entry name" value="ZN(2)-C6 FUNGAL-TYPE DOMAIN-CONTAINING PROTEIN"/>
    <property type="match status" value="1"/>
</dbReference>
<keyword evidence="8" id="KW-1185">Reference proteome</keyword>
<dbReference type="CDD" id="cd12148">
    <property type="entry name" value="fungal_TF_MHR"/>
    <property type="match status" value="1"/>
</dbReference>
<organism evidence="7 8">
    <name type="scientific">Favolaschia claudopus</name>
    <dbReference type="NCBI Taxonomy" id="2862362"/>
    <lineage>
        <taxon>Eukaryota</taxon>
        <taxon>Fungi</taxon>
        <taxon>Dikarya</taxon>
        <taxon>Basidiomycota</taxon>
        <taxon>Agaricomycotina</taxon>
        <taxon>Agaricomycetes</taxon>
        <taxon>Agaricomycetidae</taxon>
        <taxon>Agaricales</taxon>
        <taxon>Marasmiineae</taxon>
        <taxon>Mycenaceae</taxon>
        <taxon>Favolaschia</taxon>
    </lineage>
</organism>
<proteinExistence type="predicted"/>
<feature type="domain" description="Xylanolytic transcriptional activator regulatory" evidence="6">
    <location>
        <begin position="177"/>
        <end position="326"/>
    </location>
</feature>
<dbReference type="InterPro" id="IPR007219">
    <property type="entry name" value="XnlR_reg_dom"/>
</dbReference>
<name>A0AAW0DPW1_9AGAR</name>
<gene>
    <name evidence="7" type="ORF">R3P38DRAFT_2850997</name>
</gene>
<evidence type="ECO:0000256" key="5">
    <source>
        <dbReference type="ARBA" id="ARBA00023242"/>
    </source>
</evidence>
<evidence type="ECO:0000256" key="4">
    <source>
        <dbReference type="ARBA" id="ARBA00023163"/>
    </source>
</evidence>
<keyword evidence="3" id="KW-0805">Transcription regulation</keyword>
<protein>
    <submittedName>
        <fullName evidence="7">Transcriptional activator protein acu-15</fullName>
    </submittedName>
</protein>
<keyword evidence="4" id="KW-0804">Transcription</keyword>
<dbReference type="PANTHER" id="PTHR47338">
    <property type="entry name" value="ZN(II)2CYS6 TRANSCRIPTION FACTOR (EUROFUNG)-RELATED"/>
    <property type="match status" value="1"/>
</dbReference>
<sequence>MPKAQNLDFFAGEARRKALPRGKACATCRCKCDGERPCKQCRRSADTYDCQDPTQTKASNVKPVQGVTQSQHRPQLYLDVSLDQERGGHFGGPGHGSRLVEAWPIKEESSTPTAQSLTLSPSPSSNSSNIRLEQLPPEFLDTLINAVSHNLPHIGFFLDISPFLLPLPFHSHDRPLPILLSALCMWGCRFTQSQSAPHPIYNESAFLLYTLHNIPSSLSPDNNHPQRVLHGIQTHILLSLYFLAQGRSVEGIFHSNAAVDFALDAELHLIQSLPLPERKFNHEAVVERIDAFWTVVLVNNYSVAAFGAPSAIEFLNMPIDTPWPVDVDLVGVCSGREITGAIAGATVSKFLTGLIVDGFSPLALQAKASILLECVISLAAQNGVEDERGENISLDSLEVLLDQFMLSLPLAGSGPALKADPGDDAKESRLLVTQTLTNVAIIRLHAPRINTHPESRTKYMTAAMSVIHIMTTTDLARHAGDPILGVLWATVGQVFVTELGSMDSSIGGGDAAGRYLTEQYQDLTYCLETTLTAMRSCSSDNPFIEQLCVRLEEAYASTLLQN</sequence>
<dbReference type="GO" id="GO:0005634">
    <property type="term" value="C:nucleus"/>
    <property type="evidence" value="ECO:0007669"/>
    <property type="project" value="UniProtKB-SubCell"/>
</dbReference>
<dbReference type="InterPro" id="IPR050815">
    <property type="entry name" value="TF_fung"/>
</dbReference>
<dbReference type="Proteomes" id="UP001362999">
    <property type="component" value="Unassembled WGS sequence"/>
</dbReference>
<evidence type="ECO:0000256" key="2">
    <source>
        <dbReference type="ARBA" id="ARBA00022723"/>
    </source>
</evidence>
<dbReference type="GO" id="GO:0008270">
    <property type="term" value="F:zinc ion binding"/>
    <property type="evidence" value="ECO:0007669"/>
    <property type="project" value="InterPro"/>
</dbReference>
<evidence type="ECO:0000259" key="6">
    <source>
        <dbReference type="Pfam" id="PF04082"/>
    </source>
</evidence>
<dbReference type="AlphaFoldDB" id="A0AAW0DPW1"/>
<evidence type="ECO:0000313" key="7">
    <source>
        <dbReference type="EMBL" id="KAK7053569.1"/>
    </source>
</evidence>
<dbReference type="GO" id="GO:0000981">
    <property type="term" value="F:DNA-binding transcription factor activity, RNA polymerase II-specific"/>
    <property type="evidence" value="ECO:0007669"/>
    <property type="project" value="InterPro"/>
</dbReference>
<keyword evidence="2" id="KW-0479">Metal-binding</keyword>
<comment type="caution">
    <text evidence="7">The sequence shown here is derived from an EMBL/GenBank/DDBJ whole genome shotgun (WGS) entry which is preliminary data.</text>
</comment>
<accession>A0AAW0DPW1</accession>
<dbReference type="EMBL" id="JAWWNJ010000006">
    <property type="protein sequence ID" value="KAK7053569.1"/>
    <property type="molecule type" value="Genomic_DNA"/>
</dbReference>
<comment type="subcellular location">
    <subcellularLocation>
        <location evidence="1">Nucleus</location>
    </subcellularLocation>
</comment>
<reference evidence="7 8" key="1">
    <citation type="journal article" date="2024" name="J Genomics">
        <title>Draft genome sequencing and assembly of Favolaschia claudopus CIRM-BRFM 2984 isolated from oak limbs.</title>
        <authorList>
            <person name="Navarro D."/>
            <person name="Drula E."/>
            <person name="Chaduli D."/>
            <person name="Cazenave R."/>
            <person name="Ahrendt S."/>
            <person name="Wang J."/>
            <person name="Lipzen A."/>
            <person name="Daum C."/>
            <person name="Barry K."/>
            <person name="Grigoriev I.V."/>
            <person name="Favel A."/>
            <person name="Rosso M.N."/>
            <person name="Martin F."/>
        </authorList>
    </citation>
    <scope>NUCLEOTIDE SEQUENCE [LARGE SCALE GENOMIC DNA]</scope>
    <source>
        <strain evidence="7 8">CIRM-BRFM 2984</strain>
    </source>
</reference>
<dbReference type="Pfam" id="PF04082">
    <property type="entry name" value="Fungal_trans"/>
    <property type="match status" value="1"/>
</dbReference>
<dbReference type="InterPro" id="IPR001138">
    <property type="entry name" value="Zn2Cys6_DnaBD"/>
</dbReference>
<dbReference type="CDD" id="cd00067">
    <property type="entry name" value="GAL4"/>
    <property type="match status" value="1"/>
</dbReference>
<evidence type="ECO:0000313" key="8">
    <source>
        <dbReference type="Proteomes" id="UP001362999"/>
    </source>
</evidence>
<evidence type="ECO:0000256" key="3">
    <source>
        <dbReference type="ARBA" id="ARBA00023015"/>
    </source>
</evidence>
<evidence type="ECO:0000256" key="1">
    <source>
        <dbReference type="ARBA" id="ARBA00004123"/>
    </source>
</evidence>